<feature type="region of interest" description="Disordered" evidence="1">
    <location>
        <begin position="122"/>
        <end position="169"/>
    </location>
</feature>
<reference evidence="2 3" key="1">
    <citation type="submission" date="2018-06" db="EMBL/GenBank/DDBJ databases">
        <title>Comparative genomics of Brasilonema spp. strains.</title>
        <authorList>
            <person name="Alvarenga D.O."/>
            <person name="Fiore M.F."/>
            <person name="Varani A.M."/>
        </authorList>
    </citation>
    <scope>NUCLEOTIDE SEQUENCE [LARGE SCALE GENOMIC DNA]</scope>
    <source>
        <strain evidence="2 3">CENA114</strain>
    </source>
</reference>
<accession>A0A856M8M8</accession>
<keyword evidence="3" id="KW-1185">Reference proteome</keyword>
<feature type="compositionally biased region" description="Low complexity" evidence="1">
    <location>
        <begin position="153"/>
        <end position="164"/>
    </location>
</feature>
<feature type="compositionally biased region" description="Polar residues" evidence="1">
    <location>
        <begin position="134"/>
        <end position="152"/>
    </location>
</feature>
<protein>
    <recommendedName>
        <fullName evidence="4">VWA containing CoxE family protein</fullName>
    </recommendedName>
</protein>
<evidence type="ECO:0000256" key="1">
    <source>
        <dbReference type="SAM" id="MobiDB-lite"/>
    </source>
</evidence>
<feature type="compositionally biased region" description="Low complexity" evidence="1">
    <location>
        <begin position="122"/>
        <end position="133"/>
    </location>
</feature>
<proteinExistence type="predicted"/>
<dbReference type="Proteomes" id="UP000503129">
    <property type="component" value="Chromosome"/>
</dbReference>
<evidence type="ECO:0000313" key="3">
    <source>
        <dbReference type="Proteomes" id="UP000503129"/>
    </source>
</evidence>
<gene>
    <name evidence="2" type="ORF">DP114_01380</name>
</gene>
<sequence length="478" mass="54426">MNELPLQELFTRLREAGLPLGIDEYQLVLQAMQAGFGMTDKGSLKRLCQTLWIKSAEEKQLFEYQFERVMSSEGVVLTSKKQFKLHWNSRIITRYVILAILAIDIVVGIEFLKQRTPPTQTAQPIQTLQPIQTSKPTQTSKLTTIPQQKPSIQATPTAQPTETPNSNPDPNQTNWIYWSLLIVNTGSVGYILFQQVSQRNSKRRIDSTSHFEATSSKLLAAPLASQLTKTIKDEVQVVQTVLQVGCKNEVIPESRFILTTEYFPVTERQMKQIWRYLRRSVREGAATELDLEATVNQIGRKGLLLEPVLVPRRVNQADLLLLIDQDGSMVPFHALSHRLTETALRGGRLGKAGIYYFHNCPIEYLYHDPNHQQAELVSDVVTHVCSDRTAVLIFSDAGAARGGYSEERYELTKEFLTHLRQRVPYIAWLNPMPKKRWQKTTASEIAHLVPMFELSRRGMQDAISVLRGRPTNFEGRKK</sequence>
<name>A0A856M8M8_9CYAN</name>
<dbReference type="PANTHER" id="PTHR39338">
    <property type="entry name" value="BLL5662 PROTEIN-RELATED"/>
    <property type="match status" value="1"/>
</dbReference>
<organism evidence="2 3">
    <name type="scientific">Brasilonema sennae CENA114</name>
    <dbReference type="NCBI Taxonomy" id="415709"/>
    <lineage>
        <taxon>Bacteria</taxon>
        <taxon>Bacillati</taxon>
        <taxon>Cyanobacteriota</taxon>
        <taxon>Cyanophyceae</taxon>
        <taxon>Nostocales</taxon>
        <taxon>Scytonemataceae</taxon>
        <taxon>Brasilonema</taxon>
        <taxon>Bromeliae group (in: Brasilonema)</taxon>
    </lineage>
</organism>
<dbReference type="AlphaFoldDB" id="A0A856M8M8"/>
<dbReference type="PANTHER" id="PTHR39338:SF7">
    <property type="entry name" value="BLL6692 PROTEIN"/>
    <property type="match status" value="1"/>
</dbReference>
<evidence type="ECO:0000313" key="2">
    <source>
        <dbReference type="EMBL" id="QDL06740.1"/>
    </source>
</evidence>
<dbReference type="KEGG" id="bsen:DP114_01380"/>
<evidence type="ECO:0008006" key="4">
    <source>
        <dbReference type="Google" id="ProtNLM"/>
    </source>
</evidence>
<dbReference type="EMBL" id="CP030118">
    <property type="protein sequence ID" value="QDL06740.1"/>
    <property type="molecule type" value="Genomic_DNA"/>
</dbReference>